<feature type="binding site" evidence="10">
    <location>
        <position position="225"/>
    </location>
    <ligand>
        <name>substrate</name>
    </ligand>
</feature>
<dbReference type="GO" id="GO:0006397">
    <property type="term" value="P:mRNA processing"/>
    <property type="evidence" value="ECO:0007669"/>
    <property type="project" value="UniProtKB-KW"/>
</dbReference>
<dbReference type="InterPro" id="IPR036265">
    <property type="entry name" value="HIT-like_sf"/>
</dbReference>
<keyword evidence="5 8" id="KW-0378">Hydrolase</keyword>
<feature type="region of interest" description="Disordered" evidence="11">
    <location>
        <begin position="373"/>
        <end position="395"/>
    </location>
</feature>
<keyword evidence="8" id="KW-0507">mRNA processing</keyword>
<dbReference type="AlphaFoldDB" id="A0A2M4AFD8"/>
<dbReference type="EC" id="3.6.1.59" evidence="3 8"/>
<reference evidence="12" key="1">
    <citation type="submission" date="2018-01" db="EMBL/GenBank/DDBJ databases">
        <title>An insight into the sialome of Amazonian anophelines.</title>
        <authorList>
            <person name="Ribeiro J.M."/>
            <person name="Scarpassa V."/>
            <person name="Calvo E."/>
        </authorList>
    </citation>
    <scope>NUCLEOTIDE SEQUENCE</scope>
    <source>
        <tissue evidence="12">Salivary glands</tissue>
    </source>
</reference>
<dbReference type="GO" id="GO:0000932">
    <property type="term" value="C:P-body"/>
    <property type="evidence" value="ECO:0007669"/>
    <property type="project" value="TreeGrafter"/>
</dbReference>
<dbReference type="GO" id="GO:0140932">
    <property type="term" value="F:5'-(N(7)-methyl 5'-triphosphoguanosine)-[mRNA] diphosphatase activity"/>
    <property type="evidence" value="ECO:0007669"/>
    <property type="project" value="UniProtKB-EC"/>
</dbReference>
<evidence type="ECO:0000256" key="6">
    <source>
        <dbReference type="ARBA" id="ARBA00023242"/>
    </source>
</evidence>
<protein>
    <recommendedName>
        <fullName evidence="4 8">m7GpppX diphosphatase</fullName>
        <ecNumber evidence="3 8">3.6.1.59</ecNumber>
    </recommendedName>
</protein>
<feature type="compositionally biased region" description="Low complexity" evidence="11">
    <location>
        <begin position="7"/>
        <end position="24"/>
    </location>
</feature>
<feature type="binding site" evidence="10">
    <location>
        <position position="247"/>
    </location>
    <ligand>
        <name>substrate</name>
    </ligand>
</feature>
<proteinExistence type="inferred from homology"/>
<evidence type="ECO:0000313" key="12">
    <source>
        <dbReference type="EMBL" id="MBW39496.1"/>
    </source>
</evidence>
<dbReference type="Gene3D" id="3.30.200.40">
    <property type="entry name" value="Scavenger mRNA decapping enzyme, N-terminal domain"/>
    <property type="match status" value="1"/>
</dbReference>
<evidence type="ECO:0000256" key="10">
    <source>
        <dbReference type="PIRSR" id="PIRSR028973-2"/>
    </source>
</evidence>
<evidence type="ECO:0000256" key="7">
    <source>
        <dbReference type="ARBA" id="ARBA00048222"/>
    </source>
</evidence>
<comment type="similarity">
    <text evidence="2 8">Belongs to the HIT family.</text>
</comment>
<dbReference type="Pfam" id="PF05652">
    <property type="entry name" value="DcpS"/>
    <property type="match status" value="1"/>
</dbReference>
<feature type="binding site" evidence="10">
    <location>
        <position position="245"/>
    </location>
    <ligand>
        <name>substrate</name>
    </ligand>
</feature>
<dbReference type="InterPro" id="IPR008594">
    <property type="entry name" value="DcpS/DCS2"/>
</dbReference>
<feature type="compositionally biased region" description="Basic and acidic residues" evidence="11">
    <location>
        <begin position="104"/>
        <end position="129"/>
    </location>
</feature>
<dbReference type="EMBL" id="GGFK01006175">
    <property type="protein sequence ID" value="MBW39496.1"/>
    <property type="molecule type" value="Transcribed_RNA"/>
</dbReference>
<comment type="function">
    <text evidence="8">Decapping scavenger enzyme that catalyzes the cleavage of a residual cap structure following the degradation of mRNAs by the 3'-&gt;5' exosome-mediated mRNA decay pathway.</text>
</comment>
<feature type="active site" description="Nucleophile" evidence="9">
    <location>
        <position position="317"/>
    </location>
</feature>
<evidence type="ECO:0000256" key="3">
    <source>
        <dbReference type="ARBA" id="ARBA00012520"/>
    </source>
</evidence>
<dbReference type="SUPFAM" id="SSF54197">
    <property type="entry name" value="HIT-like"/>
    <property type="match status" value="1"/>
</dbReference>
<comment type="subcellular location">
    <subcellularLocation>
        <location evidence="1 8">Nucleus</location>
    </subcellularLocation>
</comment>
<dbReference type="GO" id="GO:0005634">
    <property type="term" value="C:nucleus"/>
    <property type="evidence" value="ECO:0007669"/>
    <property type="project" value="UniProtKB-SubCell"/>
</dbReference>
<evidence type="ECO:0000256" key="1">
    <source>
        <dbReference type="ARBA" id="ARBA00004123"/>
    </source>
</evidence>
<dbReference type="PIRSF" id="PIRSF028973">
    <property type="entry name" value="Scavenger_mRNA_decap_enz"/>
    <property type="match status" value="1"/>
</dbReference>
<evidence type="ECO:0000256" key="8">
    <source>
        <dbReference type="PIRNR" id="PIRNR028973"/>
    </source>
</evidence>
<evidence type="ECO:0000256" key="4">
    <source>
        <dbReference type="ARBA" id="ARBA00015636"/>
    </source>
</evidence>
<feature type="compositionally biased region" description="Basic and acidic residues" evidence="11">
    <location>
        <begin position="25"/>
        <end position="37"/>
    </location>
</feature>
<feature type="binding site" evidence="10">
    <location>
        <begin position="308"/>
        <end position="319"/>
    </location>
    <ligand>
        <name>substrate</name>
    </ligand>
</feature>
<dbReference type="PANTHER" id="PTHR12978">
    <property type="entry name" value="HISTIDINE TRIAD HIT PROTEIN MEMBER"/>
    <property type="match status" value="1"/>
</dbReference>
<feature type="region of interest" description="Disordered" evidence="11">
    <location>
        <begin position="98"/>
        <end position="129"/>
    </location>
</feature>
<feature type="binding site" evidence="10">
    <location>
        <position position="215"/>
    </location>
    <ligand>
        <name>substrate</name>
    </ligand>
</feature>
<comment type="catalytic activity">
    <reaction evidence="7 8">
        <text>a 5'-end (N(7)-methyl 5'-triphosphoguanosine)-ribonucleoside in mRNA + H2O = N(7)-methyl-GMP + a 5'-end diphospho-ribonucleoside in mRNA + 2 H(+)</text>
        <dbReference type="Rhea" id="RHEA:65388"/>
        <dbReference type="Rhea" id="RHEA-COMP:17165"/>
        <dbReference type="Rhea" id="RHEA-COMP:17167"/>
        <dbReference type="ChEBI" id="CHEBI:15377"/>
        <dbReference type="ChEBI" id="CHEBI:15378"/>
        <dbReference type="ChEBI" id="CHEBI:58285"/>
        <dbReference type="ChEBI" id="CHEBI:156461"/>
        <dbReference type="ChEBI" id="CHEBI:167616"/>
        <dbReference type="EC" id="3.6.1.59"/>
    </reaction>
</comment>
<evidence type="ECO:0000256" key="2">
    <source>
        <dbReference type="ARBA" id="ARBA00010208"/>
    </source>
</evidence>
<dbReference type="SUPFAM" id="SSF102860">
    <property type="entry name" value="mRNA decapping enzyme DcpS N-terminal domain"/>
    <property type="match status" value="1"/>
</dbReference>
<evidence type="ECO:0000256" key="11">
    <source>
        <dbReference type="SAM" id="MobiDB-lite"/>
    </source>
</evidence>
<dbReference type="Pfam" id="PF11969">
    <property type="entry name" value="DcpS_C"/>
    <property type="match status" value="1"/>
</dbReference>
<sequence length="395" mass="45550">MLETSASEPKTTSKDSSSSSGNIDESQHHPQRQHEGQPAEQQRAGEICYDLAHFRTVRVLNNNSTHKSVCLLGHFAHLPSPEKQAIVVLEKRSFTEGQVLTPEQKNHKSESKKEKSCPVDETKTADDGALHEREQTFFTSASQLEKEFVNDIYGNFLCTVDPALNRLKVTIIYPAEEKHIVKYTVQNRFLVEETPELYKRVTLPHLDQGQLSLEWLYNVLDHRKESERIVFEDPCDENGFILLPDLKWDGKTVEQLYLLALVRRRDIRSLRDLTADHLPLLKNVRARGIAAIRERYGIGADQLRIYLHYQPTFYHLHMHFTYIRHDPPGIGCDKAHPLSTVINNLELLPDYYQRATLTYALKETDQLYKKIQAQTEEETEEPTAKRHKSDLSVSQ</sequence>
<dbReference type="InterPro" id="IPR011145">
    <property type="entry name" value="Scavenger_mRNA_decap_enz_N"/>
</dbReference>
<dbReference type="GO" id="GO:0000290">
    <property type="term" value="P:deadenylation-dependent decapping of nuclear-transcribed mRNA"/>
    <property type="evidence" value="ECO:0007669"/>
    <property type="project" value="UniProtKB-UniRule"/>
</dbReference>
<dbReference type="FunFam" id="3.30.428.10:FF:000006">
    <property type="entry name" value="m7GpppX diphosphatase"/>
    <property type="match status" value="1"/>
</dbReference>
<keyword evidence="6 8" id="KW-0539">Nucleus</keyword>
<dbReference type="Gene3D" id="3.30.428.10">
    <property type="entry name" value="HIT-like"/>
    <property type="match status" value="1"/>
</dbReference>
<organism evidence="12">
    <name type="scientific">Anopheles triannulatus</name>
    <dbReference type="NCBI Taxonomy" id="58253"/>
    <lineage>
        <taxon>Eukaryota</taxon>
        <taxon>Metazoa</taxon>
        <taxon>Ecdysozoa</taxon>
        <taxon>Arthropoda</taxon>
        <taxon>Hexapoda</taxon>
        <taxon>Insecta</taxon>
        <taxon>Pterygota</taxon>
        <taxon>Neoptera</taxon>
        <taxon>Endopterygota</taxon>
        <taxon>Diptera</taxon>
        <taxon>Nematocera</taxon>
        <taxon>Culicoidea</taxon>
        <taxon>Culicidae</taxon>
        <taxon>Anophelinae</taxon>
        <taxon>Anopheles</taxon>
    </lineage>
</organism>
<evidence type="ECO:0000256" key="9">
    <source>
        <dbReference type="PIRSR" id="PIRSR028973-1"/>
    </source>
</evidence>
<name>A0A2M4AFD8_9DIPT</name>
<dbReference type="GO" id="GO:0000340">
    <property type="term" value="F:RNA 7-methylguanosine cap binding"/>
    <property type="evidence" value="ECO:0007669"/>
    <property type="project" value="UniProtKB-UniRule"/>
</dbReference>
<evidence type="ECO:0000256" key="5">
    <source>
        <dbReference type="ARBA" id="ARBA00022801"/>
    </source>
</evidence>
<dbReference type="PANTHER" id="PTHR12978:SF0">
    <property type="entry name" value="M7GPPPX DIPHOSPHATASE"/>
    <property type="match status" value="1"/>
</dbReference>
<feature type="region of interest" description="Disordered" evidence="11">
    <location>
        <begin position="1"/>
        <end position="42"/>
    </location>
</feature>
<accession>A0A2M4AFD8</accession>